<evidence type="ECO:0000256" key="1">
    <source>
        <dbReference type="SAM" id="MobiDB-lite"/>
    </source>
</evidence>
<dbReference type="EMBL" id="CP165647">
    <property type="protein sequence ID" value="XDU61441.1"/>
    <property type="molecule type" value="Genomic_DNA"/>
</dbReference>
<evidence type="ECO:0000313" key="2">
    <source>
        <dbReference type="EMBL" id="XDU61441.1"/>
    </source>
</evidence>
<feature type="region of interest" description="Disordered" evidence="1">
    <location>
        <begin position="181"/>
        <end position="217"/>
    </location>
</feature>
<name>A0AB39V1X3_9FUSO</name>
<organism evidence="2">
    <name type="scientific">Leptotrichia alba</name>
    <dbReference type="NCBI Taxonomy" id="3239304"/>
    <lineage>
        <taxon>Bacteria</taxon>
        <taxon>Fusobacteriati</taxon>
        <taxon>Fusobacteriota</taxon>
        <taxon>Fusobacteriia</taxon>
        <taxon>Fusobacteriales</taxon>
        <taxon>Leptotrichiaceae</taxon>
        <taxon>Leptotrichia</taxon>
    </lineage>
</organism>
<dbReference type="RefSeq" id="WP_369714982.1">
    <property type="nucleotide sequence ID" value="NZ_CP165647.1"/>
</dbReference>
<dbReference type="AlphaFoldDB" id="A0AB39V1X3"/>
<sequence>MLNGTKGHYTHEFTKKIPGLGEAMGNIEQTAQVKAPLFLLKTLNAKTQKEAKISGYVYIQNSDIKDIYREQYPNDTKTVDVNKMRKILNKEFSRHRIYFDGDFGYKNQLDELEHWKNVALGVREKDKKEGREIYRYLIEKQKEINIQRQNNVIDILKIQRIPRADYDKDLVEQRNNVLKEELKNTDPRNPSLERSGTEIQNLERKNNSHQNNSNNLEDILRNLRERIGD</sequence>
<gene>
    <name evidence="2" type="ORF">AB8B28_07190</name>
</gene>
<proteinExistence type="predicted"/>
<reference evidence="2" key="1">
    <citation type="submission" date="2024-07" db="EMBL/GenBank/DDBJ databases">
        <authorList>
            <person name="Li X.-J."/>
            <person name="Wang X."/>
        </authorList>
    </citation>
    <scope>NUCLEOTIDE SEQUENCE</scope>
    <source>
        <strain evidence="2">HSP-536</strain>
    </source>
</reference>
<dbReference type="KEGG" id="lala:AB8B28_07190"/>
<protein>
    <submittedName>
        <fullName evidence="2">Uncharacterized protein</fullName>
    </submittedName>
</protein>
<accession>A0AB39V1X3</accession>